<accession>A0A101LWQ6</accession>
<evidence type="ECO:0000256" key="1">
    <source>
        <dbReference type="SAM" id="MobiDB-lite"/>
    </source>
</evidence>
<reference evidence="2" key="1">
    <citation type="journal article" date="2015" name="Genome Biol. Evol.">
        <title>Organellar Genomes of White Spruce (Picea glauca): Assembly and Annotation.</title>
        <authorList>
            <person name="Jackman S.D."/>
            <person name="Warren R.L."/>
            <person name="Gibb E.A."/>
            <person name="Vandervalk B.P."/>
            <person name="Mohamadi H."/>
            <person name="Chu J."/>
            <person name="Raymond A."/>
            <person name="Pleasance S."/>
            <person name="Coope R."/>
            <person name="Wildung M.R."/>
            <person name="Ritland C.E."/>
            <person name="Bousquet J."/>
            <person name="Jones S.J."/>
            <person name="Bohlmann J."/>
            <person name="Birol I."/>
        </authorList>
    </citation>
    <scope>NUCLEOTIDE SEQUENCE [LARGE SCALE GENOMIC DNA]</scope>
    <source>
        <tissue evidence="2">Flushing bud</tissue>
    </source>
</reference>
<dbReference type="EMBL" id="LKAM01000010">
    <property type="protein sequence ID" value="KUM46754.1"/>
    <property type="molecule type" value="Genomic_DNA"/>
</dbReference>
<gene>
    <name evidence="2" type="ORF">ABT39_MTgene1436</name>
</gene>
<dbReference type="AlphaFoldDB" id="A0A101LWQ6"/>
<name>A0A101LWQ6_PICGL</name>
<keyword evidence="2" id="KW-0496">Mitochondrion</keyword>
<proteinExistence type="predicted"/>
<organism evidence="2">
    <name type="scientific">Picea glauca</name>
    <name type="common">White spruce</name>
    <name type="synonym">Pinus glauca</name>
    <dbReference type="NCBI Taxonomy" id="3330"/>
    <lineage>
        <taxon>Eukaryota</taxon>
        <taxon>Viridiplantae</taxon>
        <taxon>Streptophyta</taxon>
        <taxon>Embryophyta</taxon>
        <taxon>Tracheophyta</taxon>
        <taxon>Spermatophyta</taxon>
        <taxon>Pinopsida</taxon>
        <taxon>Pinidae</taxon>
        <taxon>Conifers I</taxon>
        <taxon>Pinales</taxon>
        <taxon>Pinaceae</taxon>
        <taxon>Picea</taxon>
    </lineage>
</organism>
<evidence type="ECO:0000313" key="2">
    <source>
        <dbReference type="EMBL" id="KUM46754.1"/>
    </source>
</evidence>
<geneLocation type="mitochondrion" evidence="2"/>
<sequence length="37" mass="4158">MMNMMPHIEDPGDQCRNPRTSGRGSSSTSFDFPRENA</sequence>
<comment type="caution">
    <text evidence="2">The sequence shown here is derived from an EMBL/GenBank/DDBJ whole genome shotgun (WGS) entry which is preliminary data.</text>
</comment>
<feature type="region of interest" description="Disordered" evidence="1">
    <location>
        <begin position="1"/>
        <end position="37"/>
    </location>
</feature>
<protein>
    <submittedName>
        <fullName evidence="2">Uncharacterized protein</fullName>
    </submittedName>
</protein>
<feature type="compositionally biased region" description="Low complexity" evidence="1">
    <location>
        <begin position="19"/>
        <end position="29"/>
    </location>
</feature>